<dbReference type="EMBL" id="CP009687">
    <property type="protein sequence ID" value="AKL96313.1"/>
    <property type="molecule type" value="Genomic_DNA"/>
</dbReference>
<dbReference type="Proteomes" id="UP000035704">
    <property type="component" value="Chromosome"/>
</dbReference>
<reference evidence="2 3" key="1">
    <citation type="submission" date="2014-10" db="EMBL/GenBank/DDBJ databases">
        <title>Genome sequence of Clostridium aceticum DSM 1496.</title>
        <authorList>
            <person name="Poehlein A."/>
            <person name="Schiel-Bengelsdorf B."/>
            <person name="Gottschalk G."/>
            <person name="Duerre P."/>
            <person name="Daniel R."/>
        </authorList>
    </citation>
    <scope>NUCLEOTIDE SEQUENCE [LARGE SCALE GENOMIC DNA]</scope>
    <source>
        <strain evidence="2 3">DSM 1496</strain>
    </source>
</reference>
<keyword evidence="3" id="KW-1185">Reference proteome</keyword>
<dbReference type="InterPro" id="IPR025237">
    <property type="entry name" value="DUF4183"/>
</dbReference>
<protein>
    <recommendedName>
        <fullName evidence="1">DUF4183 domain-containing protein</fullName>
    </recommendedName>
</protein>
<feature type="domain" description="DUF4183" evidence="1">
    <location>
        <begin position="41"/>
        <end position="110"/>
    </location>
</feature>
<evidence type="ECO:0000313" key="2">
    <source>
        <dbReference type="EMBL" id="AKL96313.1"/>
    </source>
</evidence>
<sequence>MATTLFKLVMDAVTETETYTNPEVEKYFYNFDEADLDVDTLTIPATSFFDDAGDPVTSNLVTLADDNGYYLLFVNGALQQSSLFTVSTDGSEVVITQASTIPVGAPITLVVNNFAPTSTSTTTVTT</sequence>
<dbReference type="STRING" id="84022.CACET_c28680"/>
<dbReference type="Pfam" id="PF13799">
    <property type="entry name" value="DUF4183"/>
    <property type="match status" value="1"/>
</dbReference>
<dbReference type="OrthoDB" id="2623159at2"/>
<dbReference type="AlphaFoldDB" id="A0A0D8ICJ1"/>
<organism evidence="2 3">
    <name type="scientific">Clostridium aceticum</name>
    <dbReference type="NCBI Taxonomy" id="84022"/>
    <lineage>
        <taxon>Bacteria</taxon>
        <taxon>Bacillati</taxon>
        <taxon>Bacillota</taxon>
        <taxon>Clostridia</taxon>
        <taxon>Eubacteriales</taxon>
        <taxon>Clostridiaceae</taxon>
        <taxon>Clostridium</taxon>
    </lineage>
</organism>
<accession>A0A0D8ICJ1</accession>
<dbReference type="RefSeq" id="WP_044824862.1">
    <property type="nucleotide sequence ID" value="NZ_CP009687.1"/>
</dbReference>
<dbReference type="KEGG" id="cace:CACET_c28680"/>
<gene>
    <name evidence="2" type="ORF">CACET_c28680</name>
</gene>
<proteinExistence type="predicted"/>
<name>A0A0D8ICJ1_9CLOT</name>
<dbReference type="PATRIC" id="fig|84022.5.peg.283"/>
<evidence type="ECO:0000259" key="1">
    <source>
        <dbReference type="Pfam" id="PF13799"/>
    </source>
</evidence>
<evidence type="ECO:0000313" key="3">
    <source>
        <dbReference type="Proteomes" id="UP000035704"/>
    </source>
</evidence>